<protein>
    <recommendedName>
        <fullName evidence="4 10">4-alpha-glucanotransferase</fullName>
        <ecNumber evidence="3 10">2.4.1.25</ecNumber>
    </recommendedName>
    <alternativeName>
        <fullName evidence="8 10">Amylomaltase</fullName>
    </alternativeName>
    <alternativeName>
        <fullName evidence="9 10">Disproportionating enzyme</fullName>
    </alternativeName>
</protein>
<evidence type="ECO:0000256" key="6">
    <source>
        <dbReference type="ARBA" id="ARBA00022679"/>
    </source>
</evidence>
<dbReference type="PANTHER" id="PTHR32438:SF5">
    <property type="entry name" value="4-ALPHA-GLUCANOTRANSFERASE DPE1, CHLOROPLASTIC_AMYLOPLASTIC"/>
    <property type="match status" value="1"/>
</dbReference>
<gene>
    <name evidence="11" type="ORF">APZ41_018070</name>
</gene>
<dbReference type="EMBL" id="LLWF02000091">
    <property type="protein sequence ID" value="ONH81771.1"/>
    <property type="molecule type" value="Genomic_DNA"/>
</dbReference>
<evidence type="ECO:0000256" key="2">
    <source>
        <dbReference type="ARBA" id="ARBA00005684"/>
    </source>
</evidence>
<keyword evidence="7 10" id="KW-0119">Carbohydrate metabolism</keyword>
<dbReference type="SUPFAM" id="SSF51445">
    <property type="entry name" value="(Trans)glycosidases"/>
    <property type="match status" value="1"/>
</dbReference>
<name>A0A1S8D0P9_9PROT</name>
<evidence type="ECO:0000256" key="3">
    <source>
        <dbReference type="ARBA" id="ARBA00012560"/>
    </source>
</evidence>
<dbReference type="InterPro" id="IPR017853">
    <property type="entry name" value="GH"/>
</dbReference>
<dbReference type="RefSeq" id="WP_075822101.1">
    <property type="nucleotide sequence ID" value="NZ_CP034924.1"/>
</dbReference>
<comment type="catalytic activity">
    <reaction evidence="1 10">
        <text>Transfers a segment of a (1-&gt;4)-alpha-D-glucan to a new position in an acceptor, which may be glucose or a (1-&gt;4)-alpha-D-glucan.</text>
        <dbReference type="EC" id="2.4.1.25"/>
    </reaction>
</comment>
<evidence type="ECO:0000256" key="5">
    <source>
        <dbReference type="ARBA" id="ARBA00022676"/>
    </source>
</evidence>
<dbReference type="GO" id="GO:0004134">
    <property type="term" value="F:4-alpha-glucanotransferase activity"/>
    <property type="evidence" value="ECO:0007669"/>
    <property type="project" value="UniProtKB-EC"/>
</dbReference>
<evidence type="ECO:0000313" key="12">
    <source>
        <dbReference type="Proteomes" id="UP000054844"/>
    </source>
</evidence>
<dbReference type="EC" id="2.4.1.25" evidence="3 10"/>
<keyword evidence="12" id="KW-1185">Reference proteome</keyword>
<dbReference type="NCBIfam" id="TIGR00217">
    <property type="entry name" value="malQ"/>
    <property type="match status" value="1"/>
</dbReference>
<reference evidence="11" key="1">
    <citation type="submission" date="2016-12" db="EMBL/GenBank/DDBJ databases">
        <title>Draft genome sequence of Roseomonas mucosa strain AU37, isolated from a peripheral intravenous catheter.</title>
        <authorList>
            <person name="Choudhury M.A."/>
            <person name="Sidjabat H.E."/>
            <person name="Wailan A.M."/>
            <person name="Zhang L."/>
            <person name="Marsh N.M."/>
            <person name="Rickard C.M."/>
            <person name="Davies M."/>
            <person name="Mcmillan D.J."/>
        </authorList>
    </citation>
    <scope>NUCLEOTIDE SEQUENCE [LARGE SCALE GENOMIC DNA]</scope>
    <source>
        <strain evidence="11">AU37</strain>
    </source>
</reference>
<evidence type="ECO:0000256" key="1">
    <source>
        <dbReference type="ARBA" id="ARBA00000439"/>
    </source>
</evidence>
<comment type="caution">
    <text evidence="11">The sequence shown here is derived from an EMBL/GenBank/DDBJ whole genome shotgun (WGS) entry which is preliminary data.</text>
</comment>
<evidence type="ECO:0000256" key="8">
    <source>
        <dbReference type="ARBA" id="ARBA00031423"/>
    </source>
</evidence>
<dbReference type="STRING" id="207340.APZ41_018070"/>
<comment type="similarity">
    <text evidence="2 10">Belongs to the disproportionating enzyme family.</text>
</comment>
<evidence type="ECO:0000256" key="9">
    <source>
        <dbReference type="ARBA" id="ARBA00031501"/>
    </source>
</evidence>
<dbReference type="AlphaFoldDB" id="A0A1S8D0P9"/>
<dbReference type="PANTHER" id="PTHR32438">
    <property type="entry name" value="4-ALPHA-GLUCANOTRANSFERASE DPE1, CHLOROPLASTIC/AMYLOPLASTIC"/>
    <property type="match status" value="1"/>
</dbReference>
<keyword evidence="6 10" id="KW-0808">Transferase</keyword>
<evidence type="ECO:0000313" key="11">
    <source>
        <dbReference type="EMBL" id="ONH81771.1"/>
    </source>
</evidence>
<keyword evidence="5 10" id="KW-0328">Glycosyltransferase</keyword>
<evidence type="ECO:0000256" key="4">
    <source>
        <dbReference type="ARBA" id="ARBA00020295"/>
    </source>
</evidence>
<sequence length="702" mass="75471">MSRDELHALAEAAGIASQWRDAQGRDQTVAPDAIGAVLEALGLPTGSPEQMREAREHLAAQAALPPLCTATAGQPVLLGLPGEPEYRLDLEDGGVLEGRARQEHGLCHLPIAPPPGYHRLRIGGAETTLAIAPARCYRPEDALAESDARQLPGRLPWGLTVQLYGLRRGRPEGPGQDGMGGGGVGDFTALAEFVSSAARKGAQAVAISPVHAQFSADPNRFSPYSPSSRLFLNVLHADPAVLGEAPLRAAFGRTGLAGEFGRLEALELVDWPAVARARLAVFRALFDSFPGDPEFDRFRAEQGEALESHARFEALHAHLFARDPGLWNWRQWPAEFRDPASPAVAEFARAHEREVAYHAFLQWIADRGLGTAQQAARDAGASIGLIADLAVGTDGGGSHGWSRQREMLRHLTVGAPPDIFSPLGQGWGITAFSPLGLKQGGYGAFLEMLRAAMRHAGGVRIDHAMGLARLWVVPEGADPRDGAYLQFPADDMFRLVALESRRHRAIVVGEDLGTVPHGFRERLDHIGMLGMRVLWFEQRDGGGPYIPPREWSRNAAAMTTTHDLPTAVGWWRGLDIGWRARLGLLGEGEDGSAQRAERARDRATLWQAMRDSGAAQGDPPPPEDGTPLAEAAAAQIGRSACTLALLPVEDALALAEQPNLPGTTDQHPNWRRRLPGEAATLLDDPACERRLAALAESRPPAG</sequence>
<accession>A0A1S8D0P9</accession>
<dbReference type="OrthoDB" id="9761577at2"/>
<dbReference type="InterPro" id="IPR003385">
    <property type="entry name" value="Glyco_hydro_77"/>
</dbReference>
<dbReference type="Gene3D" id="3.20.20.80">
    <property type="entry name" value="Glycosidases"/>
    <property type="match status" value="1"/>
</dbReference>
<dbReference type="GO" id="GO:0005975">
    <property type="term" value="P:carbohydrate metabolic process"/>
    <property type="evidence" value="ECO:0007669"/>
    <property type="project" value="InterPro"/>
</dbReference>
<proteinExistence type="inferred from homology"/>
<dbReference type="Pfam" id="PF02446">
    <property type="entry name" value="Glyco_hydro_77"/>
    <property type="match status" value="1"/>
</dbReference>
<dbReference type="Proteomes" id="UP000054844">
    <property type="component" value="Unassembled WGS sequence"/>
</dbReference>
<evidence type="ECO:0000256" key="7">
    <source>
        <dbReference type="ARBA" id="ARBA00023277"/>
    </source>
</evidence>
<evidence type="ECO:0000256" key="10">
    <source>
        <dbReference type="RuleBase" id="RU361207"/>
    </source>
</evidence>
<organism evidence="11 12">
    <name type="scientific">Roseomonas mucosa</name>
    <dbReference type="NCBI Taxonomy" id="207340"/>
    <lineage>
        <taxon>Bacteria</taxon>
        <taxon>Pseudomonadati</taxon>
        <taxon>Pseudomonadota</taxon>
        <taxon>Alphaproteobacteria</taxon>
        <taxon>Acetobacterales</taxon>
        <taxon>Roseomonadaceae</taxon>
        <taxon>Roseomonas</taxon>
    </lineage>
</organism>